<evidence type="ECO:0000256" key="3">
    <source>
        <dbReference type="ARBA" id="ARBA00023125"/>
    </source>
</evidence>
<name>A0A8B8EZ72_CRAVI</name>
<dbReference type="InterPro" id="IPR009057">
    <property type="entry name" value="Homeodomain-like_sf"/>
</dbReference>
<dbReference type="GO" id="GO:0000978">
    <property type="term" value="F:RNA polymerase II cis-regulatory region sequence-specific DNA binding"/>
    <property type="evidence" value="ECO:0007669"/>
    <property type="project" value="TreeGrafter"/>
</dbReference>
<evidence type="ECO:0000256" key="7">
    <source>
        <dbReference type="RuleBase" id="RU000682"/>
    </source>
</evidence>
<dbReference type="Proteomes" id="UP000694844">
    <property type="component" value="Chromosome 5"/>
</dbReference>
<proteinExistence type="predicted"/>
<dbReference type="InterPro" id="IPR017970">
    <property type="entry name" value="Homeobox_CS"/>
</dbReference>
<comment type="subcellular location">
    <subcellularLocation>
        <location evidence="1 6 7">Nucleus</location>
    </subcellularLocation>
</comment>
<dbReference type="GO" id="GO:0000981">
    <property type="term" value="F:DNA-binding transcription factor activity, RNA polymerase II-specific"/>
    <property type="evidence" value="ECO:0007669"/>
    <property type="project" value="InterPro"/>
</dbReference>
<dbReference type="GO" id="GO:0048513">
    <property type="term" value="P:animal organ development"/>
    <property type="evidence" value="ECO:0007669"/>
    <property type="project" value="TreeGrafter"/>
</dbReference>
<keyword evidence="4 6" id="KW-0371">Homeobox</keyword>
<dbReference type="AlphaFoldDB" id="A0A8B8EZ72"/>
<protein>
    <submittedName>
        <fullName evidence="11">T-cell leukemia homeobox protein 3-like</fullName>
    </submittedName>
</protein>
<evidence type="ECO:0000256" key="2">
    <source>
        <dbReference type="ARBA" id="ARBA00022473"/>
    </source>
</evidence>
<evidence type="ECO:0000256" key="1">
    <source>
        <dbReference type="ARBA" id="ARBA00004123"/>
    </source>
</evidence>
<gene>
    <name evidence="11" type="primary">LOC111137837</name>
</gene>
<feature type="compositionally biased region" description="Basic and acidic residues" evidence="8">
    <location>
        <begin position="21"/>
        <end position="32"/>
    </location>
</feature>
<reference evidence="11" key="1">
    <citation type="submission" date="2025-08" db="UniProtKB">
        <authorList>
            <consortium name="RefSeq"/>
        </authorList>
    </citation>
    <scope>IDENTIFICATION</scope>
    <source>
        <tissue evidence="11">Whole sample</tissue>
    </source>
</reference>
<dbReference type="InterPro" id="IPR020479">
    <property type="entry name" value="HD_metazoa"/>
</dbReference>
<evidence type="ECO:0000313" key="10">
    <source>
        <dbReference type="Proteomes" id="UP000694844"/>
    </source>
</evidence>
<accession>A0A8B8EZ72</accession>
<dbReference type="PANTHER" id="PTHR45921:SF6">
    <property type="entry name" value="C15"/>
    <property type="match status" value="1"/>
</dbReference>
<dbReference type="FunFam" id="1.10.10.60:FF:000040">
    <property type="entry name" value="T-cell leukemia homeobox protein 3"/>
    <property type="match status" value="1"/>
</dbReference>
<dbReference type="CDD" id="cd00086">
    <property type="entry name" value="homeodomain"/>
    <property type="match status" value="1"/>
</dbReference>
<evidence type="ECO:0000259" key="9">
    <source>
        <dbReference type="PROSITE" id="PS50071"/>
    </source>
</evidence>
<feature type="DNA-binding region" description="Homeobox" evidence="6">
    <location>
        <begin position="155"/>
        <end position="214"/>
    </location>
</feature>
<evidence type="ECO:0000256" key="8">
    <source>
        <dbReference type="SAM" id="MobiDB-lite"/>
    </source>
</evidence>
<keyword evidence="5 6" id="KW-0539">Nucleus</keyword>
<feature type="domain" description="Homeobox" evidence="9">
    <location>
        <begin position="153"/>
        <end position="213"/>
    </location>
</feature>
<dbReference type="PRINTS" id="PR00024">
    <property type="entry name" value="HOMEOBOX"/>
</dbReference>
<dbReference type="RefSeq" id="XP_022345237.1">
    <property type="nucleotide sequence ID" value="XM_022489529.1"/>
</dbReference>
<dbReference type="Pfam" id="PF00046">
    <property type="entry name" value="Homeodomain"/>
    <property type="match status" value="1"/>
</dbReference>
<dbReference type="SUPFAM" id="SSF46689">
    <property type="entry name" value="Homeodomain-like"/>
    <property type="match status" value="1"/>
</dbReference>
<dbReference type="PROSITE" id="PS50071">
    <property type="entry name" value="HOMEOBOX_2"/>
    <property type="match status" value="1"/>
</dbReference>
<dbReference type="GO" id="GO:0005634">
    <property type="term" value="C:nucleus"/>
    <property type="evidence" value="ECO:0007669"/>
    <property type="project" value="UniProtKB-SubCell"/>
</dbReference>
<feature type="region of interest" description="Disordered" evidence="8">
    <location>
        <begin position="20"/>
        <end position="58"/>
    </location>
</feature>
<evidence type="ECO:0000256" key="4">
    <source>
        <dbReference type="ARBA" id="ARBA00023155"/>
    </source>
</evidence>
<dbReference type="PROSITE" id="PS00027">
    <property type="entry name" value="HOMEOBOX_1"/>
    <property type="match status" value="1"/>
</dbReference>
<dbReference type="GeneID" id="111137837"/>
<organism evidence="10 11">
    <name type="scientific">Crassostrea virginica</name>
    <name type="common">Eastern oyster</name>
    <dbReference type="NCBI Taxonomy" id="6565"/>
    <lineage>
        <taxon>Eukaryota</taxon>
        <taxon>Metazoa</taxon>
        <taxon>Spiralia</taxon>
        <taxon>Lophotrochozoa</taxon>
        <taxon>Mollusca</taxon>
        <taxon>Bivalvia</taxon>
        <taxon>Autobranchia</taxon>
        <taxon>Pteriomorphia</taxon>
        <taxon>Ostreida</taxon>
        <taxon>Ostreoidea</taxon>
        <taxon>Ostreidae</taxon>
        <taxon>Crassostrea</taxon>
    </lineage>
</organism>
<keyword evidence="3 6" id="KW-0238">DNA-binding</keyword>
<keyword evidence="10" id="KW-1185">Reference proteome</keyword>
<dbReference type="InterPro" id="IPR001356">
    <property type="entry name" value="HD"/>
</dbReference>
<dbReference type="SMART" id="SM00389">
    <property type="entry name" value="HOX"/>
    <property type="match status" value="1"/>
</dbReference>
<evidence type="ECO:0000256" key="5">
    <source>
        <dbReference type="ARBA" id="ARBA00023242"/>
    </source>
</evidence>
<dbReference type="KEGG" id="cvn:111137837"/>
<dbReference type="PANTHER" id="PTHR45921">
    <property type="entry name" value="IP01054P"/>
    <property type="match status" value="1"/>
</dbReference>
<keyword evidence="2" id="KW-0217">Developmental protein</keyword>
<dbReference type="InterPro" id="IPR042247">
    <property type="entry name" value="TLX1/2/3"/>
</dbReference>
<evidence type="ECO:0000313" key="11">
    <source>
        <dbReference type="RefSeq" id="XP_022345237.1"/>
    </source>
</evidence>
<dbReference type="Gene3D" id="1.10.10.60">
    <property type="entry name" value="Homeodomain-like"/>
    <property type="match status" value="1"/>
</dbReference>
<sequence length="256" mass="29573">MALVSEQMKSQNKQDVMRMYNRKDPEVLDRDTVNIPTPGDPGTHCDSPPAFEDKDVDENETSTVKHLRFGIENILQQDSKKQKKPPSEFGLHALPECFSQPFSAISLLRGNVGTCYPFSQEVVFPWRDTGEEKSSNCQITRRVGHPYQNRTPPKRKKPRTSFSRMTIIELEKRFDRQKYLASSERTSLAKSLKISDSQVKTWFQNRRTKWRRQAAEEKELERQAASRLIHVASAMSGFNSSASTFIYPEKRKENRS</sequence>
<dbReference type="OrthoDB" id="6159439at2759"/>
<evidence type="ECO:0000256" key="6">
    <source>
        <dbReference type="PROSITE-ProRule" id="PRU00108"/>
    </source>
</evidence>